<gene>
    <name evidence="3" type="ORF">CCE28_10255</name>
</gene>
<keyword evidence="4" id="KW-1185">Reference proteome</keyword>
<accession>A0A267MJI5</accession>
<dbReference type="Pfam" id="PF01546">
    <property type="entry name" value="Peptidase_M20"/>
    <property type="match status" value="1"/>
</dbReference>
<reference evidence="3 4" key="1">
    <citation type="submission" date="2017-06" db="EMBL/GenBank/DDBJ databases">
        <title>Draft genome sequence of anaerobic fermentative bacterium Anaeromicrobium sediminis DY2726D isolated from West Pacific Ocean sediments.</title>
        <authorList>
            <person name="Zeng X."/>
        </authorList>
    </citation>
    <scope>NUCLEOTIDE SEQUENCE [LARGE SCALE GENOMIC DNA]</scope>
    <source>
        <strain evidence="3 4">DY2726D</strain>
    </source>
</reference>
<name>A0A267MJI5_9FIRM</name>
<sequence>MQNKIQLMVDTIEEKIINARRDFHKYAESGWTEFRTASIVARKLKDLGYDLLIGREVIRAEDRMGVPSEEVLHMSYERAKIQGAELEFLEQMKGGYTGVVGVLDNGDGPVIGIRFDMDAVEVEESIDENHYPYLNGFSSVNEGSMHACGHDGHTAIGLGVAEVLMNIKDSIKGKVKLVFQPAEEGVRGAKSIANSGVLDDVDYMFGGHIGIAQNSSGKLFCGMGNFLATTKLNAYFKGVAAHAGISPEGGKNTLLAAATGTLNLQGIPRHGDGITRINVGKLVSGSGRNVIPSEAYMEIETRGSSSKLNKYMEEKTIKILKSCAHMYDVELTIKEMGSAENEYSDEEAIERVKFAAQKIKSLREIIDRPVGFGGSEDFSYMMKKVHKNGGKATYILFGSDIKGPHHNGKFDFDEKDMINAVKVFSVLAYDILKK</sequence>
<dbReference type="EMBL" id="NIBG01000007">
    <property type="protein sequence ID" value="PAB59582.1"/>
    <property type="molecule type" value="Genomic_DNA"/>
</dbReference>
<evidence type="ECO:0000259" key="2">
    <source>
        <dbReference type="Pfam" id="PF07687"/>
    </source>
</evidence>
<feature type="domain" description="Peptidase M20 dimerisation" evidence="2">
    <location>
        <begin position="235"/>
        <end position="319"/>
    </location>
</feature>
<protein>
    <submittedName>
        <fullName evidence="3">Peptidase M20</fullName>
    </submittedName>
</protein>
<dbReference type="Proteomes" id="UP000216024">
    <property type="component" value="Unassembled WGS sequence"/>
</dbReference>
<dbReference type="GO" id="GO:0071713">
    <property type="term" value="F:para-aminobenzoyl-glutamate hydrolase activity"/>
    <property type="evidence" value="ECO:0007669"/>
    <property type="project" value="TreeGrafter"/>
</dbReference>
<dbReference type="Pfam" id="PF07687">
    <property type="entry name" value="M20_dimer"/>
    <property type="match status" value="1"/>
</dbReference>
<keyword evidence="1" id="KW-0464">Manganese</keyword>
<dbReference type="GO" id="GO:0046657">
    <property type="term" value="P:folic acid catabolic process"/>
    <property type="evidence" value="ECO:0007669"/>
    <property type="project" value="TreeGrafter"/>
</dbReference>
<dbReference type="InterPro" id="IPR011650">
    <property type="entry name" value="Peptidase_M20_dimer"/>
</dbReference>
<dbReference type="SUPFAM" id="SSF53187">
    <property type="entry name" value="Zn-dependent exopeptidases"/>
    <property type="match status" value="1"/>
</dbReference>
<feature type="binding site" evidence="1">
    <location>
        <position position="148"/>
    </location>
    <ligand>
        <name>Mn(2+)</name>
        <dbReference type="ChEBI" id="CHEBI:29035"/>
        <label>2</label>
    </ligand>
</feature>
<evidence type="ECO:0000313" key="3">
    <source>
        <dbReference type="EMBL" id="PAB59582.1"/>
    </source>
</evidence>
<dbReference type="PANTHER" id="PTHR30575">
    <property type="entry name" value="PEPTIDASE M20"/>
    <property type="match status" value="1"/>
</dbReference>
<dbReference type="AlphaFoldDB" id="A0A267MJI5"/>
<dbReference type="InterPro" id="IPR002933">
    <property type="entry name" value="Peptidase_M20"/>
</dbReference>
<dbReference type="OrthoDB" id="9776731at2"/>
<dbReference type="GO" id="GO:0005737">
    <property type="term" value="C:cytoplasm"/>
    <property type="evidence" value="ECO:0007669"/>
    <property type="project" value="TreeGrafter"/>
</dbReference>
<proteinExistence type="predicted"/>
<organism evidence="3 4">
    <name type="scientific">Anaeromicrobium sediminis</name>
    <dbReference type="NCBI Taxonomy" id="1478221"/>
    <lineage>
        <taxon>Bacteria</taxon>
        <taxon>Bacillati</taxon>
        <taxon>Bacillota</taxon>
        <taxon>Clostridia</taxon>
        <taxon>Peptostreptococcales</taxon>
        <taxon>Thermotaleaceae</taxon>
        <taxon>Anaeromicrobium</taxon>
    </lineage>
</organism>
<dbReference type="RefSeq" id="WP_095133594.1">
    <property type="nucleotide sequence ID" value="NZ_NIBG01000007.1"/>
</dbReference>
<feature type="binding site" evidence="1">
    <location>
        <position position="150"/>
    </location>
    <ligand>
        <name>Mn(2+)</name>
        <dbReference type="ChEBI" id="CHEBI:29035"/>
        <label>2</label>
    </ligand>
</feature>
<dbReference type="PIRSF" id="PIRSF005962">
    <property type="entry name" value="Pept_M20D_amidohydro"/>
    <property type="match status" value="1"/>
</dbReference>
<dbReference type="GO" id="GO:0016805">
    <property type="term" value="F:dipeptidase activity"/>
    <property type="evidence" value="ECO:0007669"/>
    <property type="project" value="TreeGrafter"/>
</dbReference>
<evidence type="ECO:0000313" key="4">
    <source>
        <dbReference type="Proteomes" id="UP000216024"/>
    </source>
</evidence>
<dbReference type="InterPro" id="IPR036264">
    <property type="entry name" value="Bact_exopeptidase_dim_dom"/>
</dbReference>
<dbReference type="InterPro" id="IPR017439">
    <property type="entry name" value="Amidohydrolase"/>
</dbReference>
<dbReference type="InterPro" id="IPR052030">
    <property type="entry name" value="Peptidase_M20/M20A_hydrolases"/>
</dbReference>
<keyword evidence="1" id="KW-0479">Metal-binding</keyword>
<dbReference type="NCBIfam" id="TIGR01891">
    <property type="entry name" value="amidohydrolases"/>
    <property type="match status" value="1"/>
</dbReference>
<dbReference type="GO" id="GO:0046872">
    <property type="term" value="F:metal ion binding"/>
    <property type="evidence" value="ECO:0007669"/>
    <property type="project" value="UniProtKB-KW"/>
</dbReference>
<evidence type="ECO:0000256" key="1">
    <source>
        <dbReference type="PIRSR" id="PIRSR005962-1"/>
    </source>
</evidence>
<feature type="binding site" evidence="1">
    <location>
        <position position="208"/>
    </location>
    <ligand>
        <name>Mn(2+)</name>
        <dbReference type="ChEBI" id="CHEBI:29035"/>
        <label>2</label>
    </ligand>
</feature>
<feature type="binding site" evidence="1">
    <location>
        <position position="406"/>
    </location>
    <ligand>
        <name>Mn(2+)</name>
        <dbReference type="ChEBI" id="CHEBI:29035"/>
        <label>2</label>
    </ligand>
</feature>
<dbReference type="SUPFAM" id="SSF55031">
    <property type="entry name" value="Bacterial exopeptidase dimerisation domain"/>
    <property type="match status" value="1"/>
</dbReference>
<comment type="caution">
    <text evidence="3">The sequence shown here is derived from an EMBL/GenBank/DDBJ whole genome shotgun (WGS) entry which is preliminary data.</text>
</comment>
<dbReference type="PANTHER" id="PTHR30575:SF3">
    <property type="entry name" value="PEPTIDASE M20 DIMERISATION DOMAIN-CONTAINING PROTEIN"/>
    <property type="match status" value="1"/>
</dbReference>
<feature type="binding site" evidence="1">
    <location>
        <position position="184"/>
    </location>
    <ligand>
        <name>Mn(2+)</name>
        <dbReference type="ChEBI" id="CHEBI:29035"/>
        <label>2</label>
    </ligand>
</feature>
<comment type="cofactor">
    <cofactor evidence="1">
        <name>Mn(2+)</name>
        <dbReference type="ChEBI" id="CHEBI:29035"/>
    </cofactor>
    <text evidence="1">The Mn(2+) ion enhances activity.</text>
</comment>
<dbReference type="Gene3D" id="3.40.630.10">
    <property type="entry name" value="Zn peptidases"/>
    <property type="match status" value="2"/>
</dbReference>